<feature type="region of interest" description="Disordered" evidence="1">
    <location>
        <begin position="88"/>
        <end position="115"/>
    </location>
</feature>
<evidence type="ECO:0000256" key="1">
    <source>
        <dbReference type="SAM" id="MobiDB-lite"/>
    </source>
</evidence>
<keyword evidence="3" id="KW-1185">Reference proteome</keyword>
<dbReference type="AlphaFoldDB" id="A0AAU9JCC9"/>
<evidence type="ECO:0000313" key="2">
    <source>
        <dbReference type="EMBL" id="CAG9323388.1"/>
    </source>
</evidence>
<gene>
    <name evidence="2" type="ORF">BSTOLATCC_MIC34038</name>
</gene>
<dbReference type="Proteomes" id="UP001162131">
    <property type="component" value="Unassembled WGS sequence"/>
</dbReference>
<comment type="caution">
    <text evidence="2">The sequence shown here is derived from an EMBL/GenBank/DDBJ whole genome shotgun (WGS) entry which is preliminary data.</text>
</comment>
<proteinExistence type="predicted"/>
<protein>
    <submittedName>
        <fullName evidence="2">Uncharacterized protein</fullName>
    </submittedName>
</protein>
<accession>A0AAU9JCC9</accession>
<reference evidence="2" key="1">
    <citation type="submission" date="2021-09" db="EMBL/GenBank/DDBJ databases">
        <authorList>
            <consortium name="AG Swart"/>
            <person name="Singh M."/>
            <person name="Singh A."/>
            <person name="Seah K."/>
            <person name="Emmerich C."/>
        </authorList>
    </citation>
    <scope>NUCLEOTIDE SEQUENCE</scope>
    <source>
        <strain evidence="2">ATCC30299</strain>
    </source>
</reference>
<sequence length="115" mass="13309">MGLTFKESLVIASTLYIVTVYNLNQGYIKNKHYIDPFFKKPSFGRYSEALCEDAIKIEHEMTRNYEKVSSKYQKQGLALTRNMYLTAGSNLNSTKGESNPNIQTRLRNRMESLEQ</sequence>
<feature type="compositionally biased region" description="Polar residues" evidence="1">
    <location>
        <begin position="88"/>
        <end position="105"/>
    </location>
</feature>
<organism evidence="2 3">
    <name type="scientific">Blepharisma stoltei</name>
    <dbReference type="NCBI Taxonomy" id="1481888"/>
    <lineage>
        <taxon>Eukaryota</taxon>
        <taxon>Sar</taxon>
        <taxon>Alveolata</taxon>
        <taxon>Ciliophora</taxon>
        <taxon>Postciliodesmatophora</taxon>
        <taxon>Heterotrichea</taxon>
        <taxon>Heterotrichida</taxon>
        <taxon>Blepharismidae</taxon>
        <taxon>Blepharisma</taxon>
    </lineage>
</organism>
<evidence type="ECO:0000313" key="3">
    <source>
        <dbReference type="Proteomes" id="UP001162131"/>
    </source>
</evidence>
<dbReference type="EMBL" id="CAJZBQ010000034">
    <property type="protein sequence ID" value="CAG9323388.1"/>
    <property type="molecule type" value="Genomic_DNA"/>
</dbReference>
<name>A0AAU9JCC9_9CILI</name>